<feature type="coiled-coil region" evidence="19">
    <location>
        <begin position="580"/>
        <end position="721"/>
    </location>
</feature>
<evidence type="ECO:0000256" key="8">
    <source>
        <dbReference type="ARBA" id="ARBA00022723"/>
    </source>
</evidence>
<dbReference type="Pfam" id="PF26561">
    <property type="entry name" value="LETM1_C"/>
    <property type="match status" value="1"/>
</dbReference>
<dbReference type="GO" id="GO:0005509">
    <property type="term" value="F:calcium ion binding"/>
    <property type="evidence" value="ECO:0007669"/>
    <property type="project" value="InterPro"/>
</dbReference>
<dbReference type="GO" id="GO:0005743">
    <property type="term" value="C:mitochondrial inner membrane"/>
    <property type="evidence" value="ECO:0007669"/>
    <property type="project" value="UniProtKB-SubCell"/>
</dbReference>
<evidence type="ECO:0000256" key="21">
    <source>
        <dbReference type="SAM" id="Phobius"/>
    </source>
</evidence>
<keyword evidence="25" id="KW-1185">Reference proteome</keyword>
<keyword evidence="8" id="KW-0479">Metal-binding</keyword>
<dbReference type="Proteomes" id="UP001497497">
    <property type="component" value="Unassembled WGS sequence"/>
</dbReference>
<feature type="coiled-coil region" evidence="19">
    <location>
        <begin position="503"/>
        <end position="530"/>
    </location>
</feature>
<dbReference type="GO" id="GO:0043022">
    <property type="term" value="F:ribosome binding"/>
    <property type="evidence" value="ECO:0007669"/>
    <property type="project" value="InterPro"/>
</dbReference>
<feature type="transmembrane region" description="Helical" evidence="21">
    <location>
        <begin position="237"/>
        <end position="260"/>
    </location>
</feature>
<dbReference type="Pfam" id="PF07766">
    <property type="entry name" value="LETM1_RBD"/>
    <property type="match status" value="1"/>
</dbReference>
<comment type="caution">
    <text evidence="24">The sequence shown here is derived from an EMBL/GenBank/DDBJ whole genome shotgun (WGS) entry which is preliminary data.</text>
</comment>
<keyword evidence="6" id="KW-0109">Calcium transport</keyword>
<dbReference type="SUPFAM" id="SSF47473">
    <property type="entry name" value="EF-hand"/>
    <property type="match status" value="1"/>
</dbReference>
<dbReference type="AlphaFoldDB" id="A0AAV2HVG3"/>
<keyword evidence="11" id="KW-0809">Transit peptide</keyword>
<keyword evidence="13 19" id="KW-0175">Coiled coil</keyword>
<dbReference type="InterPro" id="IPR002048">
    <property type="entry name" value="EF_hand_dom"/>
</dbReference>
<evidence type="ECO:0000256" key="11">
    <source>
        <dbReference type="ARBA" id="ARBA00022946"/>
    </source>
</evidence>
<evidence type="ECO:0000256" key="9">
    <source>
        <dbReference type="ARBA" id="ARBA00022792"/>
    </source>
</evidence>
<evidence type="ECO:0000256" key="15">
    <source>
        <dbReference type="ARBA" id="ARBA00023128"/>
    </source>
</evidence>
<dbReference type="PANTHER" id="PTHR14009:SF1">
    <property type="entry name" value="MITOCHONDRIAL PROTON_CALCIUM EXCHANGER PROTEIN"/>
    <property type="match status" value="1"/>
</dbReference>
<keyword evidence="4" id="KW-0813">Transport</keyword>
<dbReference type="InterPro" id="IPR033122">
    <property type="entry name" value="LETM1-like_RBD"/>
</dbReference>
<keyword evidence="10" id="KW-0106">Calcium</keyword>
<evidence type="ECO:0000256" key="16">
    <source>
        <dbReference type="ARBA" id="ARBA00023136"/>
    </source>
</evidence>
<dbReference type="Gene3D" id="1.10.238.10">
    <property type="entry name" value="EF-hand"/>
    <property type="match status" value="1"/>
</dbReference>
<keyword evidence="16 21" id="KW-0472">Membrane</keyword>
<keyword evidence="12 21" id="KW-1133">Transmembrane helix</keyword>
<accession>A0AAV2HVG3</accession>
<feature type="region of interest" description="Disordered" evidence="20">
    <location>
        <begin position="786"/>
        <end position="806"/>
    </location>
</feature>
<dbReference type="GO" id="GO:0015297">
    <property type="term" value="F:antiporter activity"/>
    <property type="evidence" value="ECO:0007669"/>
    <property type="project" value="UniProtKB-KW"/>
</dbReference>
<keyword evidence="15 18" id="KW-0496">Mitochondrion</keyword>
<evidence type="ECO:0000256" key="5">
    <source>
        <dbReference type="ARBA" id="ARBA00022449"/>
    </source>
</evidence>
<evidence type="ECO:0000256" key="3">
    <source>
        <dbReference type="ARBA" id="ARBA00020557"/>
    </source>
</evidence>
<keyword evidence="9" id="KW-0999">Mitochondrion inner membrane</keyword>
<evidence type="ECO:0000256" key="4">
    <source>
        <dbReference type="ARBA" id="ARBA00022448"/>
    </source>
</evidence>
<keyword evidence="5" id="KW-0050">Antiport</keyword>
<dbReference type="InterPro" id="IPR011992">
    <property type="entry name" value="EF-hand-dom_pair"/>
</dbReference>
<dbReference type="EMBL" id="CAXITT010000271">
    <property type="protein sequence ID" value="CAL1537685.1"/>
    <property type="molecule type" value="Genomic_DNA"/>
</dbReference>
<dbReference type="CDD" id="cd00051">
    <property type="entry name" value="EFh"/>
    <property type="match status" value="1"/>
</dbReference>
<name>A0AAV2HVG3_LYMST</name>
<evidence type="ECO:0000259" key="23">
    <source>
        <dbReference type="PROSITE" id="PS51758"/>
    </source>
</evidence>
<evidence type="ECO:0000256" key="17">
    <source>
        <dbReference type="ARBA" id="ARBA00031360"/>
    </source>
</evidence>
<evidence type="ECO:0000256" key="7">
    <source>
        <dbReference type="ARBA" id="ARBA00022692"/>
    </source>
</evidence>
<sequence length="806" mass="92262">MSSMITKQFALVGRVSYIGKKWSLVYCSACSNAYHKKENYTRPQQAKEVPTDSKIYLNGQLNLYSLLYKSKYLISPSEIALDFRPPSDKFWKKRLEKKHFNLIKIHQELVNYRQIQTSYSAILTHQLQISNPYYNQIRGFYKSSLLKKEESKVEKTVKALKDSAKVAKPEGQDVVPAKTTLWQKFVGVCKHYYHGFRLLAIDIQICSKLLWQLLNGKSLTRREYNQMVRTTADMFRLVPLLVFIIVPFAEFLLPFALHFFPNMLPSTFKETDEKVEKEKSKKTLKAKIEMAKFLQNTIKESAVQAKKQDGQTAQSFASFLDKIRNEGIKPNTKDIMKFAKLFEDEITLDNLSRQQLRACCIMLNVTPIGSDALLRFLLQMKLRGLRADDKMIQKEGIESLSISELQSANRARGMRALGVPEERLREQMRQWLQLHLEEKIPTSLLLLSRALYLPETLSPEEKIGATITQLAVTAADEAKVKVAEMSGEIVDNKTKLEIIKHEEAIIAAEKEQLAKEIKAIEEQNVRDMAEAKAAETAMVSHLNMDDTARTLETSRDEILIDHAQAIQTSPSENFKQDKAAEITAQDLDEMESVLEEIAKERRINIEQDALKGLKDEVSEYKEDLEDLKDVAVVCGAEQKELGESKAARRLAKKVERMISSLDTVVEGLQEEKSHIQEKISKVEKTLEVEQGANANQSQEAIDKYKSNIITINEMMEALKRLKKVPSDSKLRRIFQVLDQDKDGNIDINDALKVLELLSQEHLKLSSTQLEEVLNLLKHEALLEGEEKLKEKVEKENREGEKQKEKL</sequence>
<protein>
    <recommendedName>
        <fullName evidence="3">Mitochondrial proton/calcium exchanger protein</fullName>
    </recommendedName>
    <alternativeName>
        <fullName evidence="17">Leucine zipper-EF-hand-containing transmembrane protein 1</fullName>
    </alternativeName>
</protein>
<reference evidence="24 25" key="1">
    <citation type="submission" date="2024-04" db="EMBL/GenBank/DDBJ databases">
        <authorList>
            <consortium name="Genoscope - CEA"/>
            <person name="William W."/>
        </authorList>
    </citation>
    <scope>NUCLEOTIDE SEQUENCE [LARGE SCALE GENOMIC DNA]</scope>
</reference>
<proteinExistence type="inferred from homology"/>
<evidence type="ECO:0000259" key="22">
    <source>
        <dbReference type="PROSITE" id="PS50222"/>
    </source>
</evidence>
<evidence type="ECO:0000313" key="24">
    <source>
        <dbReference type="EMBL" id="CAL1537685.1"/>
    </source>
</evidence>
<keyword evidence="14" id="KW-0406">Ion transport</keyword>
<feature type="domain" description="Letm1 RBD" evidence="23">
    <location>
        <begin position="282"/>
        <end position="556"/>
    </location>
</feature>
<dbReference type="InterPro" id="IPR044202">
    <property type="entry name" value="LETM1/MDM38-like"/>
</dbReference>
<comment type="similarity">
    <text evidence="2">Belongs to the LETM1 family.</text>
</comment>
<comment type="subcellular location">
    <subcellularLocation>
        <location evidence="1">Mitochondrion inner membrane</location>
        <topology evidence="1">Single-pass membrane protein</topology>
    </subcellularLocation>
</comment>
<evidence type="ECO:0000256" key="10">
    <source>
        <dbReference type="ARBA" id="ARBA00022837"/>
    </source>
</evidence>
<evidence type="ECO:0000256" key="13">
    <source>
        <dbReference type="ARBA" id="ARBA00023054"/>
    </source>
</evidence>
<evidence type="ECO:0000256" key="12">
    <source>
        <dbReference type="ARBA" id="ARBA00022989"/>
    </source>
</evidence>
<evidence type="ECO:0000256" key="14">
    <source>
        <dbReference type="ARBA" id="ARBA00023065"/>
    </source>
</evidence>
<evidence type="ECO:0000256" key="2">
    <source>
        <dbReference type="ARBA" id="ARBA00009584"/>
    </source>
</evidence>
<dbReference type="GO" id="GO:0030003">
    <property type="term" value="P:intracellular monoatomic cation homeostasis"/>
    <property type="evidence" value="ECO:0007669"/>
    <property type="project" value="TreeGrafter"/>
</dbReference>
<evidence type="ECO:0000256" key="19">
    <source>
        <dbReference type="SAM" id="Coils"/>
    </source>
</evidence>
<evidence type="ECO:0000256" key="1">
    <source>
        <dbReference type="ARBA" id="ARBA00004434"/>
    </source>
</evidence>
<dbReference type="PROSITE" id="PS51758">
    <property type="entry name" value="LETM1_RBD"/>
    <property type="match status" value="1"/>
</dbReference>
<gene>
    <name evidence="24" type="ORF">GSLYS_00011587001</name>
</gene>
<dbReference type="PANTHER" id="PTHR14009">
    <property type="entry name" value="LEUCINE ZIPPER-EF-HAND CONTAINING TRANSMEMBRANE PROTEIN"/>
    <property type="match status" value="1"/>
</dbReference>
<organism evidence="24 25">
    <name type="scientific">Lymnaea stagnalis</name>
    <name type="common">Great pond snail</name>
    <name type="synonym">Helix stagnalis</name>
    <dbReference type="NCBI Taxonomy" id="6523"/>
    <lineage>
        <taxon>Eukaryota</taxon>
        <taxon>Metazoa</taxon>
        <taxon>Spiralia</taxon>
        <taxon>Lophotrochozoa</taxon>
        <taxon>Mollusca</taxon>
        <taxon>Gastropoda</taxon>
        <taxon>Heterobranchia</taxon>
        <taxon>Euthyneura</taxon>
        <taxon>Panpulmonata</taxon>
        <taxon>Hygrophila</taxon>
        <taxon>Lymnaeoidea</taxon>
        <taxon>Lymnaeidae</taxon>
        <taxon>Lymnaea</taxon>
    </lineage>
</organism>
<keyword evidence="7 21" id="KW-0812">Transmembrane</keyword>
<feature type="domain" description="EF-hand" evidence="22">
    <location>
        <begin position="725"/>
        <end position="760"/>
    </location>
</feature>
<dbReference type="PROSITE" id="PS50222">
    <property type="entry name" value="EF_HAND_2"/>
    <property type="match status" value="1"/>
</dbReference>
<dbReference type="InterPro" id="IPR059005">
    <property type="entry name" value="LETM1_C"/>
</dbReference>
<evidence type="ECO:0000256" key="18">
    <source>
        <dbReference type="PROSITE-ProRule" id="PRU01094"/>
    </source>
</evidence>
<evidence type="ECO:0000313" key="25">
    <source>
        <dbReference type="Proteomes" id="UP001497497"/>
    </source>
</evidence>
<evidence type="ECO:0000256" key="6">
    <source>
        <dbReference type="ARBA" id="ARBA00022568"/>
    </source>
</evidence>
<evidence type="ECO:0000256" key="20">
    <source>
        <dbReference type="SAM" id="MobiDB-lite"/>
    </source>
</evidence>